<organism evidence="2 3">
    <name type="scientific">Williamsoniiplasma luminosum</name>
    <dbReference type="NCBI Taxonomy" id="214888"/>
    <lineage>
        <taxon>Bacteria</taxon>
        <taxon>Bacillati</taxon>
        <taxon>Mycoplasmatota</taxon>
        <taxon>Mollicutes</taxon>
        <taxon>Entomoplasmatales</taxon>
        <taxon>Williamsoniiplasma</taxon>
    </lineage>
</organism>
<feature type="transmembrane region" description="Helical" evidence="1">
    <location>
        <begin position="1047"/>
        <end position="1069"/>
    </location>
</feature>
<proteinExistence type="predicted"/>
<protein>
    <recommendedName>
        <fullName evidence="4">ABC transporter permease</fullName>
    </recommendedName>
</protein>
<dbReference type="Proteomes" id="UP000232063">
    <property type="component" value="Chromosome"/>
</dbReference>
<feature type="transmembrane region" description="Helical" evidence="1">
    <location>
        <begin position="566"/>
        <end position="587"/>
    </location>
</feature>
<feature type="transmembrane region" description="Helical" evidence="1">
    <location>
        <begin position="1134"/>
        <end position="1155"/>
    </location>
</feature>
<keyword evidence="1" id="KW-1133">Transmembrane helix</keyword>
<dbReference type="EMBL" id="CP024963">
    <property type="protein sequence ID" value="ATZ16934.1"/>
    <property type="molecule type" value="Genomic_DNA"/>
</dbReference>
<feature type="transmembrane region" description="Helical" evidence="1">
    <location>
        <begin position="467"/>
        <end position="493"/>
    </location>
</feature>
<reference evidence="2 3" key="1">
    <citation type="submission" date="2017-11" db="EMBL/GenBank/DDBJ databases">
        <title>Genome sequence of Entomoplasma luminosum PIMN-1 (ATCC 49195).</title>
        <authorList>
            <person name="Lo W.-S."/>
            <person name="Gasparich G.E."/>
            <person name="Kuo C.-H."/>
        </authorList>
    </citation>
    <scope>NUCLEOTIDE SEQUENCE [LARGE SCALE GENOMIC DNA]</scope>
    <source>
        <strain evidence="2 3">PIMN-1</strain>
    </source>
</reference>
<evidence type="ECO:0000313" key="2">
    <source>
        <dbReference type="EMBL" id="ATZ16934.1"/>
    </source>
</evidence>
<dbReference type="KEGG" id="elj:ELUMI_v1c02090"/>
<feature type="transmembrane region" description="Helical" evidence="1">
    <location>
        <begin position="20"/>
        <end position="46"/>
    </location>
</feature>
<dbReference type="RefSeq" id="WP_025734253.1">
    <property type="nucleotide sequence ID" value="NZ_CP024963.1"/>
</dbReference>
<dbReference type="AlphaFoldDB" id="A0A2K8NT44"/>
<feature type="transmembrane region" description="Helical" evidence="1">
    <location>
        <begin position="513"/>
        <end position="536"/>
    </location>
</feature>
<name>A0A2K8NT44_9MOLU</name>
<dbReference type="GO" id="GO:0005886">
    <property type="term" value="C:plasma membrane"/>
    <property type="evidence" value="ECO:0007669"/>
    <property type="project" value="UniProtKB-SubCell"/>
</dbReference>
<feature type="transmembrane region" description="Helical" evidence="1">
    <location>
        <begin position="636"/>
        <end position="655"/>
    </location>
</feature>
<gene>
    <name evidence="2" type="ORF">ELUMI_v1c02090</name>
</gene>
<evidence type="ECO:0000313" key="3">
    <source>
        <dbReference type="Proteomes" id="UP000232063"/>
    </source>
</evidence>
<dbReference type="OrthoDB" id="391687at2"/>
<accession>A0A2K8NT44</accession>
<feature type="transmembrane region" description="Helical" evidence="1">
    <location>
        <begin position="1090"/>
        <end position="1114"/>
    </location>
</feature>
<keyword evidence="1" id="KW-0812">Transmembrane</keyword>
<evidence type="ECO:0008006" key="4">
    <source>
        <dbReference type="Google" id="ProtNLM"/>
    </source>
</evidence>
<keyword evidence="3" id="KW-1185">Reference proteome</keyword>
<keyword evidence="1" id="KW-0472">Membrane</keyword>
<evidence type="ECO:0000256" key="1">
    <source>
        <dbReference type="SAM" id="Phobius"/>
    </source>
</evidence>
<sequence>MRLKLFFKQSIKDFIVYWPLYLTFTLFLIIGISLSLGLTSFGSLFTSDLKNSIGLKLDKNAKFTPEKYLVGPPQEHSSELENLFAQQEPTTLPIYNFFLETIEYTNNKNVTNQNKKFDISKVPQDIIKTIYKYFAYHEGNIIHIKDDIETIPYLNFSLNEAEIDYDQLNKYVDYIQFMFKYKYKSANVQSAFIIKKYVEQNAKSGEGLPKFNIPIYRDQRFSIKFENIEQKVTLETLLSTKNMGDLYQGYYGNILADELNIAGEIPNTSNHDAKILNYRFFQSDEFNKINYVNTINFKNKKFSHYIDKTKPEFGMFFYLQPRTANWLNLELGKKYKIGVLTNNSQINYELLYAGTFLNKDLAWNKKTFNFYSPIQTINKILYESNKDATEFTEFGKYWLSSKPIFYNSLYLYLTNIDNVAEGQEFFSNWFEKNMLSPIKSDHKLQSSVAWADTDLNMLKRTMWKMSIIVSAIIILFVFALLFLTFFFISQQIILLKQKHLFFLKSLGVNNFELSILNTFALLTPILIGFTLSIFGALIIQNTIINISFSYLNFYHCFWTIDNTFIIAFMGLFIAGFIGFFTINFFIINSKILKISGMGVAKNISKMQMKLKSMVYKFNSRTRIGLAFTFKNIYKNIISYIMLTISFSIIFFSFQFSNSLTAFSTSYEKWNEPYKSIKLNTALPLYNLIENNGEKEVIPAYETVDVNELNAMIKLDDAFWNKPSEILNVLTTQMHNAYIPKQTVSDFLNRLIRDPAYYNKIKKIIESIFPKNPVDKPHMNADSIMKLINRFILLKIENPLFDGMNIMFGKVVGSYKKPSIESGRQMGVYVNGWDDKLLNIRTNLLAFENDEYSQNHFDYGFDKYGLIERTSSDNRELEQQKNRWAINANVSNTYAKRTKLNIGDEFVINTNNLGPITLRLNKIMHSDTIFDSYIYVPQSSLFEYLAKTNSDNPSLQEFFESIVSNIKQQKYVSNSYFSTQMLPMQLEYFTLPILNKTGADAGSSIFDYYKKNLFEDYLNSINQGIMIFNLETRRLDTLMTSLTGTMRISIIASISIAMMVSIILTILILLENKKTILMFKTIGYKKREINLYLISGYLVSITLGVFTAILLAWITLEKVVAEIMKTLWFDIPLNFGWGLGFIGIVIASILLFFILINSAISYFTKIQQPKYAFVDL</sequence>